<gene>
    <name evidence="4" type="ORF">ZEAMMB73_Zm00001d044364</name>
</gene>
<dbReference type="PANTHER" id="PTHR35478:SF1">
    <property type="entry name" value="ZINC FINGER FYVE DOMAIN-CONTAINING PROTEIN 26"/>
    <property type="match status" value="1"/>
</dbReference>
<dbReference type="Pfam" id="PF00078">
    <property type="entry name" value="RVT_1"/>
    <property type="match status" value="1"/>
</dbReference>
<proteinExistence type="predicted"/>
<protein>
    <submittedName>
        <fullName evidence="4">Uncharacterized protein</fullName>
    </submittedName>
</protein>
<evidence type="ECO:0000313" key="4">
    <source>
        <dbReference type="EMBL" id="ONM40980.1"/>
    </source>
</evidence>
<dbReference type="Pfam" id="PF25569">
    <property type="entry name" value="TPR_ZFYVE26"/>
    <property type="match status" value="1"/>
</dbReference>
<dbReference type="InterPro" id="IPR000477">
    <property type="entry name" value="RT_dom"/>
</dbReference>
<feature type="compositionally biased region" description="Low complexity" evidence="1">
    <location>
        <begin position="1526"/>
        <end position="1535"/>
    </location>
</feature>
<accession>A0A1R3Q6M4</accession>
<organism evidence="4">
    <name type="scientific">Zea mays</name>
    <name type="common">Maize</name>
    <dbReference type="NCBI Taxonomy" id="4577"/>
    <lineage>
        <taxon>Eukaryota</taxon>
        <taxon>Viridiplantae</taxon>
        <taxon>Streptophyta</taxon>
        <taxon>Embryophyta</taxon>
        <taxon>Tracheophyta</taxon>
        <taxon>Spermatophyta</taxon>
        <taxon>Magnoliopsida</taxon>
        <taxon>Liliopsida</taxon>
        <taxon>Poales</taxon>
        <taxon>Poaceae</taxon>
        <taxon>PACMAD clade</taxon>
        <taxon>Panicoideae</taxon>
        <taxon>Andropogonodae</taxon>
        <taxon>Andropogoneae</taxon>
        <taxon>Tripsacinae</taxon>
        <taxon>Zea</taxon>
    </lineage>
</organism>
<dbReference type="IntAct" id="A0A1R3Q6M4">
    <property type="interactions" value="12"/>
</dbReference>
<dbReference type="OrthoDB" id="1936617at2759"/>
<evidence type="ECO:0000259" key="3">
    <source>
        <dbReference type="Pfam" id="PF25569"/>
    </source>
</evidence>
<feature type="region of interest" description="Disordered" evidence="1">
    <location>
        <begin position="1893"/>
        <end position="1917"/>
    </location>
</feature>
<dbReference type="ExpressionAtlas" id="A0A1R3Q6M4">
    <property type="expression patterns" value="baseline and differential"/>
</dbReference>
<feature type="domain" description="ZFYVE26-like TPR repeats" evidence="3">
    <location>
        <begin position="2579"/>
        <end position="2698"/>
    </location>
</feature>
<reference evidence="4" key="1">
    <citation type="submission" date="2015-12" db="EMBL/GenBank/DDBJ databases">
        <title>Update maize B73 reference genome by single molecule sequencing technologies.</title>
        <authorList>
            <consortium name="Maize Genome Sequencing Project"/>
            <person name="Ware D."/>
        </authorList>
    </citation>
    <scope>NUCLEOTIDE SEQUENCE [LARGE SCALE GENOMIC DNA]</scope>
    <source>
        <tissue evidence="4">Seedling</tissue>
    </source>
</reference>
<feature type="domain" description="Reverse transcriptase" evidence="2">
    <location>
        <begin position="819"/>
        <end position="958"/>
    </location>
</feature>
<feature type="region of interest" description="Disordered" evidence="1">
    <location>
        <begin position="1930"/>
        <end position="1976"/>
    </location>
</feature>
<dbReference type="STRING" id="4577.A0A1R3Q6M4"/>
<sequence>MAASEREAALLTRVAANHLFLAQFEPLRAVLLSLRRRDPVLCADFLRAVAAAGGRVPGVLWSAPPACPSPSHLAWLAVLELAALPSTPNPEALRLKAEFLVLLQPIADDPAIGAEAREILTKLLDLGVTRLKLEVEGGGDAGASAEEASVKDLRGLWEVFLDNAFVFDALCIGVSRQIALDRGFGVDVLLWLRRNVQLAHLDAVKTLVTEGDLDAAPGHLRFLCLDHGLEKDEYKVVIAELLRKGWAKTSNYGGTWSELQNRITKLYGAALQSTSPELVQLVQLILDNILSEEIEDHDVSDANGMPLPFEKFLETLLLERDTDSDDKVLLDAAITSCKKDLYHYCRLSGKHMLEVVLETALSSIKREQLLEAVDVVSLFPLLHPLVAVLGWDILKGKTGLRRKLMQLFWTSKSQGLRLQEYSHYRSPTDETSCEEYLCDLLCFHLDLARFVSSVNSGCLWNLRNSLLFTQQEQGSDVNNAEILDPFVENLILERLAVQSPMRVLFDVVPGIKFQDAIELVGMQPLPSTTAAWKRMHDIELMHMRYSLQSVALALGEMEKCTGDENECYYHKALSYLREMQNFMEAIKSSPRKIFMVSIILSLLHMDDCAKLSQSVPSECYVSHECHDINIESEGKNVVVYFVGLLLDILRHNLESKGSDTDHLSSTGLSPAGRQALEWRLKHAKHSIEDLDWRLSVLKRLPPLSERQWSWKEALVLLRAAPSKLLNLCMQRENYDIGEEAVQRFSLPAEDKASLELAEWVAGAYKRALVEDAVNRVTDNTNAAHELDILSLRTQLGSLTTILLCVDVAATSAKSVHMCRFLLDEVLLNGSPGNPIFHRRGLRQGDPLSPMLFVMVMDVLSSLFRVAENRGLLQGLGGADVRSRVSIYADDVVLFIKPIEADLNCAKIMLNCFGSASGLVTNMLKSSAIPIRCDDQQVLAGCSVLHCSPAAFPCRYLGLSISDKKLRKCDLKLWIEKIADRLPNWKARLLNLAGRTALVKFVLSAIPTYLLIAINVPQWVIKSIDKIRRGFLWRGRKEVNGGSCLVPWEVVTRPLRLGGLGIPNLKLKSWALQAKWLWLEKTDQSRPWRGLSLPVQRQATSMLSEIFPGRSPKVGPTYWDQIQELATISVIKRILQRLHDILDLDTLPSLQVFFTEMSISSSTECSRVGQKQRPLGLLHQMIDDAFKGKRQFLSGKLHNVARAIVDEDFDTVYSKEGVNLEKKDILSSEKGILLGHGLRILKQASRSDLASSNVVDSGPEHKGSANRYLGPLSTKPSTYLSNFIIYTATIGDIVDGTDTTHDFNYFSLVYEWPKDLLTRLVFERGSTDAAAKVADTMSVDFVHEIISACVPPVLPPRTGQGWACIPVIPTICNISSENRLCTKSSPAQGWSAHDSSLSSRQEPLYPLQLNLVKHLAQLSSVRAVLACVFGSSILSGDNESSFTHVKDSTQAPETERSFFEFALEQSERYPTLNRWIQMQSNLHRVSESSITDKSEVSLHQSKGKFCMKRTRESDSDGESELEENVISGNTSSSSLESTKHEDARLEPTTFISFDWENEAPYEKAVERLISEGKLSDALAVSDRCLRNGASDNLLQLLIEQKEEKGPGTGQIHPYGSHSLGNDTSQYCLRLRDKKVAAQLALKYLHSWDLDAATNVLTMCMCHLPENDPMRSEVLHMKQSLQRYGHIMSADEHYTRWQEVEADCEDDPEGLALRLAAKGAVSAALEVAESASLSIDLRRELQGRQLVKLLITDPLNGGGPAAASRFLSTLRDSNDALPVAIGAMNLLPDLRSKQLLVHFFLKRTVGNLSDAEIARLNLWALGLRVLSLLPLPSQQRCSSLHEHPQLIVEVLLMMKQLQSASLILKEFSSLRDDKLIIAYAKKAISINVSSAPRERRSNISASRAKQKKATTPAKTNFVQSFGNFQREARKAFSWVPRDSGTKTPPKDILRKRKSSGSGGDRSSWEAMPGLQEERTPVYPSEAQERLPFVSAPDEWVLTGDPDKDDATRSSHKYETSPDITLFKALISLCTNESVAAKGALELCMTQMKVVLSSQQLPLDASMDNIARAYHATETYVQALSYAKNLFKKLVGSSDLSSGSERSKEVDDVSVDTGSSSTGSQYLDELSDFLTQADMWLGRAELLQSLLGSGIIASLDDIADKESSSRLRDRLVNDERYSMAVYTCRKCKIDAVPVWVAWGHALVRMEHYAQARVKFKQALQQYKGDATSVVTEIINTIEGGPPVDVSSVRSMYEHLAKSAATIFDDSLSADAYLNVLYMPSTFPRSERSRQSRGHVDSQFRTASSYLEDGPRSNLDSVRYAECIHYLQDYARPQMLAFMFRHGHYTEACSLFFPFSQPTTEGETSLSSAPWSDPLTTDYGTIDDLCDLCLGYGAMAVLENTIRTITQSPTYHEAHMIQYMNTIITRICNYCETHRHFNYLYNFLVLKDDHVASGLCCIQLFMNSMSQEEALRHLGHAKTHFEEALSVRDRTIEATKLVLRSARNKGAPGKMTRETIMKYSTRVSYQMDVVKALNSIDGSQWKTSLFGNPTDPETLRRRCMVVETLAEKHFDLAFRMLHEFDLPAVDIYAGVAASLAERKKGGQLTEFLKNIRGTIDDDEWDQVIGAAINVYANKHKERPDRLIDMLISNHRKVLACVVCGRLKSAFQIAARSGSVADVQYVAHQALHANALTVLDMCKQWLAQYM</sequence>
<feature type="region of interest" description="Disordered" evidence="1">
    <location>
        <begin position="1506"/>
        <end position="1540"/>
    </location>
</feature>
<dbReference type="PANTHER" id="PTHR35478">
    <property type="entry name" value="ZINC FINGER FYVE DOMAIN PROTEIN"/>
    <property type="match status" value="1"/>
</dbReference>
<dbReference type="EMBL" id="CM007649">
    <property type="protein sequence ID" value="ONM40980.1"/>
    <property type="molecule type" value="Genomic_DNA"/>
</dbReference>
<name>A0A1R3Q6M4_MAIZE</name>
<evidence type="ECO:0000256" key="1">
    <source>
        <dbReference type="SAM" id="MobiDB-lite"/>
    </source>
</evidence>
<feature type="region of interest" description="Disordered" evidence="1">
    <location>
        <begin position="2090"/>
        <end position="2114"/>
    </location>
</feature>
<dbReference type="InterPro" id="IPR057946">
    <property type="entry name" value="TPR_ZFYVE26"/>
</dbReference>
<evidence type="ECO:0000259" key="2">
    <source>
        <dbReference type="Pfam" id="PF00078"/>
    </source>
</evidence>
<dbReference type="InParanoid" id="A0A1R3Q6M4"/>